<dbReference type="InterPro" id="IPR004838">
    <property type="entry name" value="NHTrfase_class1_PyrdxlP-BS"/>
</dbReference>
<dbReference type="GO" id="GO:0030170">
    <property type="term" value="F:pyridoxal phosphate binding"/>
    <property type="evidence" value="ECO:0007669"/>
    <property type="project" value="InterPro"/>
</dbReference>
<feature type="domain" description="Aminotransferase class I/classII large" evidence="7">
    <location>
        <begin position="43"/>
        <end position="371"/>
    </location>
</feature>
<dbReference type="PANTHER" id="PTHR46383">
    <property type="entry name" value="ASPARTATE AMINOTRANSFERASE"/>
    <property type="match status" value="1"/>
</dbReference>
<dbReference type="RefSeq" id="WP_084431806.1">
    <property type="nucleotide sequence ID" value="NZ_FWXV01000008.1"/>
</dbReference>
<gene>
    <name evidence="8" type="ORF">SAMN05661093_07771</name>
</gene>
<dbReference type="EMBL" id="FWXV01000008">
    <property type="protein sequence ID" value="SMD22990.1"/>
    <property type="molecule type" value="Genomic_DNA"/>
</dbReference>
<dbReference type="Proteomes" id="UP000192674">
    <property type="component" value="Unassembled WGS sequence"/>
</dbReference>
<evidence type="ECO:0000313" key="8">
    <source>
        <dbReference type="EMBL" id="SMD22990.1"/>
    </source>
</evidence>
<dbReference type="PANTHER" id="PTHR46383:SF1">
    <property type="entry name" value="ASPARTATE AMINOTRANSFERASE"/>
    <property type="match status" value="1"/>
</dbReference>
<evidence type="ECO:0000259" key="7">
    <source>
        <dbReference type="Pfam" id="PF00155"/>
    </source>
</evidence>
<sequence length="414" mass="44140">MVSPNLALNEYVAQRQAAGDDIVHMGFGEARLPVFGPLADQLIKGATRNAYGPVAGCEEARAAVAGYFTRRGLPTQPGQIVLAPGSKPLLMALNHVLPGDVVLPRPCWNSYAPQAKLANKDVFPVAIPAECGGVPDPAALRGMIHAARALGRAPRTVVLTLPDNPTGTIASPERVREICRLAEEEDLFLVSDEIYRDLVHPPGTELVSPAEVVPDRTVVTTGLSKSLAVGGWRIGAARFPDSAVGERLRADVTSVASDLWSTLAGPMQAVAAYAFSEPPEIRQQLAACARLHGVVAHAVYEIMISVGAQCRRPTGGFYVYPDFEPLRDRLAGHGVSCSASLSRELLLQSGIAVLPGHHLGDDDQALRFKAATSMLYGESAHEQQMALDANDPLRLPHVDAALTRIDEGLTKLCR</sequence>
<evidence type="ECO:0000313" key="9">
    <source>
        <dbReference type="Proteomes" id="UP000192674"/>
    </source>
</evidence>
<proteinExistence type="inferred from homology"/>
<dbReference type="Gene3D" id="3.40.640.10">
    <property type="entry name" value="Type I PLP-dependent aspartate aminotransferase-like (Major domain)"/>
    <property type="match status" value="1"/>
</dbReference>
<evidence type="ECO:0000256" key="4">
    <source>
        <dbReference type="ARBA" id="ARBA00022679"/>
    </source>
</evidence>
<name>A0A1Y5Y088_KIBAR</name>
<dbReference type="GO" id="GO:0006520">
    <property type="term" value="P:amino acid metabolic process"/>
    <property type="evidence" value="ECO:0007669"/>
    <property type="project" value="InterPro"/>
</dbReference>
<evidence type="ECO:0000256" key="5">
    <source>
        <dbReference type="ARBA" id="ARBA00022898"/>
    </source>
</evidence>
<dbReference type="AlphaFoldDB" id="A0A1Y5Y088"/>
<dbReference type="InterPro" id="IPR015422">
    <property type="entry name" value="PyrdxlP-dep_Trfase_small"/>
</dbReference>
<dbReference type="InterPro" id="IPR050596">
    <property type="entry name" value="AspAT/PAT-like"/>
</dbReference>
<dbReference type="OrthoDB" id="2192472at2"/>
<comment type="similarity">
    <text evidence="2 6">Belongs to the class-I pyridoxal-phosphate-dependent aminotransferase family.</text>
</comment>
<dbReference type="InterPro" id="IPR004839">
    <property type="entry name" value="Aminotransferase_I/II_large"/>
</dbReference>
<dbReference type="CDD" id="cd00609">
    <property type="entry name" value="AAT_like"/>
    <property type="match status" value="1"/>
</dbReference>
<dbReference type="InterPro" id="IPR015424">
    <property type="entry name" value="PyrdxlP-dep_Trfase"/>
</dbReference>
<evidence type="ECO:0000256" key="1">
    <source>
        <dbReference type="ARBA" id="ARBA00001933"/>
    </source>
</evidence>
<protein>
    <recommendedName>
        <fullName evidence="6">Aminotransferase</fullName>
        <ecNumber evidence="6">2.6.1.-</ecNumber>
    </recommendedName>
</protein>
<reference evidence="8 9" key="1">
    <citation type="submission" date="2017-04" db="EMBL/GenBank/DDBJ databases">
        <authorList>
            <person name="Afonso C.L."/>
            <person name="Miller P.J."/>
            <person name="Scott M.A."/>
            <person name="Spackman E."/>
            <person name="Goraichik I."/>
            <person name="Dimitrov K.M."/>
            <person name="Suarez D.L."/>
            <person name="Swayne D.E."/>
        </authorList>
    </citation>
    <scope>NUCLEOTIDE SEQUENCE [LARGE SCALE GENOMIC DNA]</scope>
    <source>
        <strain evidence="8 9">DSM 43828</strain>
    </source>
</reference>
<organism evidence="8 9">
    <name type="scientific">Kibdelosporangium aridum</name>
    <dbReference type="NCBI Taxonomy" id="2030"/>
    <lineage>
        <taxon>Bacteria</taxon>
        <taxon>Bacillati</taxon>
        <taxon>Actinomycetota</taxon>
        <taxon>Actinomycetes</taxon>
        <taxon>Pseudonocardiales</taxon>
        <taxon>Pseudonocardiaceae</taxon>
        <taxon>Kibdelosporangium</taxon>
    </lineage>
</organism>
<dbReference type="Gene3D" id="3.90.1150.10">
    <property type="entry name" value="Aspartate Aminotransferase, domain 1"/>
    <property type="match status" value="1"/>
</dbReference>
<dbReference type="Pfam" id="PF00155">
    <property type="entry name" value="Aminotran_1_2"/>
    <property type="match status" value="1"/>
</dbReference>
<dbReference type="SUPFAM" id="SSF53383">
    <property type="entry name" value="PLP-dependent transferases"/>
    <property type="match status" value="1"/>
</dbReference>
<evidence type="ECO:0000256" key="2">
    <source>
        <dbReference type="ARBA" id="ARBA00007441"/>
    </source>
</evidence>
<evidence type="ECO:0000256" key="6">
    <source>
        <dbReference type="RuleBase" id="RU000481"/>
    </source>
</evidence>
<dbReference type="EC" id="2.6.1.-" evidence="6"/>
<dbReference type="PROSITE" id="PS00105">
    <property type="entry name" value="AA_TRANSFER_CLASS_1"/>
    <property type="match status" value="1"/>
</dbReference>
<keyword evidence="5" id="KW-0663">Pyridoxal phosphate</keyword>
<evidence type="ECO:0000256" key="3">
    <source>
        <dbReference type="ARBA" id="ARBA00022576"/>
    </source>
</evidence>
<keyword evidence="9" id="KW-1185">Reference proteome</keyword>
<keyword evidence="4 6" id="KW-0808">Transferase</keyword>
<dbReference type="GO" id="GO:0008483">
    <property type="term" value="F:transaminase activity"/>
    <property type="evidence" value="ECO:0007669"/>
    <property type="project" value="UniProtKB-KW"/>
</dbReference>
<comment type="cofactor">
    <cofactor evidence="1 6">
        <name>pyridoxal 5'-phosphate</name>
        <dbReference type="ChEBI" id="CHEBI:597326"/>
    </cofactor>
</comment>
<accession>A0A1Y5Y088</accession>
<keyword evidence="3 6" id="KW-0032">Aminotransferase</keyword>
<dbReference type="InterPro" id="IPR015421">
    <property type="entry name" value="PyrdxlP-dep_Trfase_major"/>
</dbReference>